<reference evidence="2" key="1">
    <citation type="submission" date="2022-11" db="EMBL/GenBank/DDBJ databases">
        <title>Larsenimonas rhizosphaerae sp. nov., isolated from a tidal mudflat.</title>
        <authorList>
            <person name="Lee S.D."/>
            <person name="Kim I.S."/>
        </authorList>
    </citation>
    <scope>NUCLEOTIDE SEQUENCE</scope>
    <source>
        <strain evidence="2">GH2-1</strain>
    </source>
</reference>
<proteinExistence type="predicted"/>
<evidence type="ECO:0000259" key="1">
    <source>
        <dbReference type="Pfam" id="PF06850"/>
    </source>
</evidence>
<dbReference type="AlphaFoldDB" id="A0AA41ZH07"/>
<dbReference type="Proteomes" id="UP001165678">
    <property type="component" value="Unassembled WGS sequence"/>
</dbReference>
<dbReference type="Gene3D" id="3.40.50.1820">
    <property type="entry name" value="alpha/beta hydrolase"/>
    <property type="match status" value="1"/>
</dbReference>
<dbReference type="InterPro" id="IPR029058">
    <property type="entry name" value="AB_hydrolase_fold"/>
</dbReference>
<feature type="domain" description="PHB de-polymerase C-terminal" evidence="1">
    <location>
        <begin position="211"/>
        <end position="411"/>
    </location>
</feature>
<dbReference type="PIRSF" id="PIRSF020818">
    <property type="entry name" value="PHB_depoly_PhaZ"/>
    <property type="match status" value="1"/>
</dbReference>
<organism evidence="2 3">
    <name type="scientific">Larsenimonas rhizosphaerae</name>
    <dbReference type="NCBI Taxonomy" id="2944682"/>
    <lineage>
        <taxon>Bacteria</taxon>
        <taxon>Pseudomonadati</taxon>
        <taxon>Pseudomonadota</taxon>
        <taxon>Gammaproteobacteria</taxon>
        <taxon>Oceanospirillales</taxon>
        <taxon>Halomonadaceae</taxon>
        <taxon>Larsenimonas</taxon>
    </lineage>
</organism>
<dbReference type="SUPFAM" id="SSF53474">
    <property type="entry name" value="alpha/beta-Hydrolases"/>
    <property type="match status" value="1"/>
</dbReference>
<dbReference type="PANTHER" id="PTHR36837:SF4">
    <property type="entry name" value="BLR0908 PROTEIN"/>
    <property type="match status" value="1"/>
</dbReference>
<sequence length="418" mass="47838">MLYQFYEFQRSMFYPVSAMSNVMAQVLTDSRYSFSHLPWSNRAAAGLELMHRLGKDYEKPAFNITTIEKNDSIVPIVEEVVEDKPFCRLIRFKRYADNAELAHAFENEPRVLLCAPLSGHHSTLLRDTVRQFLHDTKVYITDWKDARMVPLDEGNFHLDDYVDYIRDFIRTIGTDNLHVISVCQPTVPVLAALSLMAADDEPLPNTITMMGGPIDARKSPTDVNSLATNKSMRWFEDNVIYRVPGSYPGAGREVYPGFLQHAGFLAMNPDLHLKSHWDFYEHLLSGDDEDADSHRQFYDEYNAVLDMPAQYYLDTIRVVFQEYGLARGTWTVRGQVVDPSRIRGAALMTVEGERDDISGDGQTFAAHELCTGIDTKRHHHIMLEGAGHYGIFSGRRFRTRLYPQLLEFIKCYADTNQA</sequence>
<evidence type="ECO:0000313" key="3">
    <source>
        <dbReference type="Proteomes" id="UP001165678"/>
    </source>
</evidence>
<dbReference type="RefSeq" id="WP_250937564.1">
    <property type="nucleotide sequence ID" value="NZ_JAMLJK010000001.1"/>
</dbReference>
<dbReference type="EMBL" id="JAPIVE010000001">
    <property type="protein sequence ID" value="MCX2523728.1"/>
    <property type="molecule type" value="Genomic_DNA"/>
</dbReference>
<comment type="caution">
    <text evidence="2">The sequence shown here is derived from an EMBL/GenBank/DDBJ whole genome shotgun (WGS) entry which is preliminary data.</text>
</comment>
<dbReference type="InterPro" id="IPR051321">
    <property type="entry name" value="PHA/PHB_synthase"/>
</dbReference>
<dbReference type="InterPro" id="IPR010915">
    <property type="entry name" value="PHB_depoly_PhaZ"/>
</dbReference>
<dbReference type="NCBIfam" id="TIGR01849">
    <property type="entry name" value="PHB_depoly_PhaZ"/>
    <property type="match status" value="1"/>
</dbReference>
<gene>
    <name evidence="2" type="primary">phaZ</name>
    <name evidence="2" type="ORF">OQ287_05705</name>
</gene>
<keyword evidence="3" id="KW-1185">Reference proteome</keyword>
<dbReference type="InterPro" id="IPR009656">
    <property type="entry name" value="PHB_depo_C"/>
</dbReference>
<dbReference type="PANTHER" id="PTHR36837">
    <property type="entry name" value="POLY(3-HYDROXYALKANOATE) POLYMERASE SUBUNIT PHAC"/>
    <property type="match status" value="1"/>
</dbReference>
<protein>
    <submittedName>
        <fullName evidence="2">Polyhydroxyalkanoate depolymerase</fullName>
    </submittedName>
</protein>
<evidence type="ECO:0000313" key="2">
    <source>
        <dbReference type="EMBL" id="MCX2523728.1"/>
    </source>
</evidence>
<name>A0AA41ZH07_9GAMM</name>
<dbReference type="Pfam" id="PF06850">
    <property type="entry name" value="PHB_depo_C"/>
    <property type="match status" value="1"/>
</dbReference>
<accession>A0AA41ZH07</accession>